<feature type="region of interest" description="Disordered" evidence="1">
    <location>
        <begin position="1001"/>
        <end position="1034"/>
    </location>
</feature>
<dbReference type="AlphaFoldDB" id="B5VYT2"/>
<dbReference type="EMBL" id="ABYK01000009">
    <property type="protein sequence ID" value="EDZ95702.1"/>
    <property type="molecule type" value="Genomic_DNA"/>
</dbReference>
<sequence length="1150" mass="133953">MTTHLLSKKVGVSGILEDREEEIIYKRFDLQLDREAKTPDEMTAKVKQSYQVFEELDDNNLCPVLTEYQPHKNLDTSFKYDLDRQGLSIAKIGIDDLHNALSYTLVFIPKIESVTVINEIEDTRIVYYRGSEETIGGVKISAIAIQSNDNIEIINIASICNNENTIFIAIPIHKVEENWMVKKISPDTPKLFCDFPLIGSEDFSFPVILNSPMFNPTEPRDSVLLDDRDDEKRYLNKEIFEQAVELYHRILDHVSLNWGNAHLLAKSGIPKNIDDNWYKAKVQKPIREAILATPIVDNQQGDRIPLQDALIPYHRTPSKILKLWELALTLHSEKLPKKEQVSDWYEFIDGDWKKDFRCNLRYDLSNLIQNISAQENLKQLGEKINQNESETLDWLNRVIKFAIADESNKSTQLLDNYPIIPNQYGNFKLFSELFKDDRIPEELKYVLKILGQDWKNDLAHLEINCDFSKQLEIHQVSNKIDAVIRDNNTPSIRKAVYYLISCFPEEDFGDTAMELRDKIWQFAKDLDEAVPEKRPLNRYTAKLWNECDRWLLKTLVSDLVKLGNVDNLKSRLSKGDREAVSWISDFIEFLNRDENWQLFYLKQPVLPNQEGNFKCESQVNFDQNIPEEIKDVLLKLGMNYRAKLLDRDIKGFEKHQQQLSVGDASDDINKIIKLAQDTPNPRLRSAVYDLISYLSSPNESDRETIWRLARTIYGEAVPSSIKIIPELKGFKWDDCNQWIVKSMIEDVASKASLDELSKHINLSWEDAVSYLDELIDFTHKRPQHLSWFVEKQKVWPNQNGEFCEKKRVKKDGGIPEEIKEIANCLTKKDWGSELLLNHENFKRTPEFFDESETETIENIAKEIDEALAKYEGDRKDYNFVHPVKILLSWSASQDKEFIKKCFPYFFEQKAQLLLNIIGDERINENIFELIQTDPEKLSALTKLAINPNISESDINQMLNNFDDFRKLEELKQKAITPGSETEVISLLEELGIDMQSLRRSLNDTESSVSKPSETDSISPRRTYPNTISFDDFHDEPNIGERGEEFVYDKLVRKFGADRVLWMNQDGEEKYPYDFKVWEENLTDVAYYIDAKSTKQAEYQSESTLFSITNAQWEFMKECDNYYIARVFRAISDRPNLKLLKIQLDDDLLRS</sequence>
<keyword evidence="4" id="KW-1185">Reference proteome</keyword>
<comment type="caution">
    <text evidence="3">The sequence shown here is derived from an EMBL/GenBank/DDBJ whole genome shotgun (WGS) entry which is preliminary data.</text>
</comment>
<evidence type="ECO:0000256" key="1">
    <source>
        <dbReference type="SAM" id="MobiDB-lite"/>
    </source>
</evidence>
<accession>B5VYT2</accession>
<organism evidence="3 4">
    <name type="scientific">Limnospira maxima CS-328</name>
    <dbReference type="NCBI Taxonomy" id="513049"/>
    <lineage>
        <taxon>Bacteria</taxon>
        <taxon>Bacillati</taxon>
        <taxon>Cyanobacteriota</taxon>
        <taxon>Cyanophyceae</taxon>
        <taxon>Oscillatoriophycideae</taxon>
        <taxon>Oscillatoriales</taxon>
        <taxon>Sirenicapillariaceae</taxon>
        <taxon>Limnospira</taxon>
    </lineage>
</organism>
<gene>
    <name evidence="3" type="ORF">AmaxDRAFT_1674</name>
</gene>
<feature type="compositionally biased region" description="Polar residues" evidence="1">
    <location>
        <begin position="1001"/>
        <end position="1028"/>
    </location>
</feature>
<reference evidence="3 4" key="1">
    <citation type="journal article" date="2011" name="Appl. Environ. Microbiol.">
        <title>Contribution of a Sodium Ion Gradient to Energy Conservation during Fermentation in the Cyanobacterium Arthrospira (Spirulina) maxima CS-328.</title>
        <authorList>
            <person name="Carrieri D."/>
            <person name="Ananyev G."/>
            <person name="Lenz O."/>
            <person name="Bryant D.A."/>
            <person name="Dismukes G.C."/>
        </authorList>
    </citation>
    <scope>NUCLEOTIDE SEQUENCE [LARGE SCALE GENOMIC DNA]</scope>
    <source>
        <strain evidence="3 4">CS-328</strain>
    </source>
</reference>
<dbReference type="Pfam" id="PF13020">
    <property type="entry name" value="NOV_C"/>
    <property type="match status" value="1"/>
</dbReference>
<name>B5VYT2_LIMMA</name>
<protein>
    <recommendedName>
        <fullName evidence="2">Protein NO VEIN C-terminal domain-containing protein</fullName>
    </recommendedName>
</protein>
<dbReference type="InterPro" id="IPR024975">
    <property type="entry name" value="NOV_C"/>
</dbReference>
<evidence type="ECO:0000313" key="4">
    <source>
        <dbReference type="Proteomes" id="UP000004061"/>
    </source>
</evidence>
<dbReference type="Proteomes" id="UP000004061">
    <property type="component" value="Unassembled WGS sequence"/>
</dbReference>
<proteinExistence type="predicted"/>
<feature type="domain" description="Protein NO VEIN C-terminal" evidence="2">
    <location>
        <begin position="1042"/>
        <end position="1137"/>
    </location>
</feature>
<evidence type="ECO:0000313" key="3">
    <source>
        <dbReference type="EMBL" id="EDZ95702.1"/>
    </source>
</evidence>
<evidence type="ECO:0000259" key="2">
    <source>
        <dbReference type="Pfam" id="PF13020"/>
    </source>
</evidence>